<dbReference type="Pfam" id="PF10791">
    <property type="entry name" value="F1F0-ATPsyn_F"/>
    <property type="match status" value="1"/>
</dbReference>
<evidence type="ECO:0000313" key="2">
    <source>
        <dbReference type="EMBL" id="OKL60929.1"/>
    </source>
</evidence>
<feature type="compositionally biased region" description="Polar residues" evidence="1">
    <location>
        <begin position="108"/>
        <end position="123"/>
    </location>
</feature>
<organism evidence="2 3">
    <name type="scientific">Talaromyces atroroseus</name>
    <dbReference type="NCBI Taxonomy" id="1441469"/>
    <lineage>
        <taxon>Eukaryota</taxon>
        <taxon>Fungi</taxon>
        <taxon>Dikarya</taxon>
        <taxon>Ascomycota</taxon>
        <taxon>Pezizomycotina</taxon>
        <taxon>Eurotiomycetes</taxon>
        <taxon>Eurotiomycetidae</taxon>
        <taxon>Eurotiales</taxon>
        <taxon>Trichocomaceae</taxon>
        <taxon>Talaromyces</taxon>
        <taxon>Talaromyces sect. Trachyspermi</taxon>
    </lineage>
</organism>
<keyword evidence="3" id="KW-1185">Reference proteome</keyword>
<feature type="region of interest" description="Disordered" evidence="1">
    <location>
        <begin position="199"/>
        <end position="233"/>
    </location>
</feature>
<dbReference type="STRING" id="1441469.A0A225AYY5"/>
<feature type="compositionally biased region" description="Low complexity" evidence="1">
    <location>
        <begin position="438"/>
        <end position="453"/>
    </location>
</feature>
<dbReference type="InterPro" id="IPR019727">
    <property type="entry name" value="ATP_synth_F0_fsu_mt_fun"/>
</dbReference>
<dbReference type="PANTHER" id="PTHR28161:SF1">
    <property type="entry name" value="ATP SYNTHASE SUBUNIT F, MITOCHONDRIAL"/>
    <property type="match status" value="1"/>
</dbReference>
<feature type="compositionally biased region" description="Polar residues" evidence="1">
    <location>
        <begin position="535"/>
        <end position="550"/>
    </location>
</feature>
<dbReference type="GO" id="GO:0046933">
    <property type="term" value="F:proton-transporting ATP synthase activity, rotational mechanism"/>
    <property type="evidence" value="ECO:0007669"/>
    <property type="project" value="TreeGrafter"/>
</dbReference>
<feature type="region of interest" description="Disordered" evidence="1">
    <location>
        <begin position="246"/>
        <end position="479"/>
    </location>
</feature>
<feature type="compositionally biased region" description="Basic and acidic residues" evidence="1">
    <location>
        <begin position="763"/>
        <end position="774"/>
    </location>
</feature>
<feature type="region of interest" description="Disordered" evidence="1">
    <location>
        <begin position="108"/>
        <end position="184"/>
    </location>
</feature>
<feature type="compositionally biased region" description="Basic and acidic residues" evidence="1">
    <location>
        <begin position="554"/>
        <end position="569"/>
    </location>
</feature>
<feature type="region of interest" description="Disordered" evidence="1">
    <location>
        <begin position="528"/>
        <end position="820"/>
    </location>
</feature>
<feature type="compositionally biased region" description="Polar residues" evidence="1">
    <location>
        <begin position="1412"/>
        <end position="1429"/>
    </location>
</feature>
<evidence type="ECO:0000313" key="3">
    <source>
        <dbReference type="Proteomes" id="UP000214365"/>
    </source>
</evidence>
<reference evidence="2 3" key="1">
    <citation type="submission" date="2015-06" db="EMBL/GenBank/DDBJ databases">
        <title>Talaromyces atroroseus IBT 11181 draft genome.</title>
        <authorList>
            <person name="Rasmussen K.B."/>
            <person name="Rasmussen S."/>
            <person name="Petersen B."/>
            <person name="Sicheritz-Ponten T."/>
            <person name="Mortensen U.H."/>
            <person name="Thrane U."/>
        </authorList>
    </citation>
    <scope>NUCLEOTIDE SEQUENCE [LARGE SCALE GENOMIC DNA]</scope>
    <source>
        <strain evidence="2 3">IBT 11181</strain>
    </source>
</reference>
<dbReference type="EMBL" id="LFMY01000004">
    <property type="protein sequence ID" value="OKL60929.1"/>
    <property type="molecule type" value="Genomic_DNA"/>
</dbReference>
<feature type="compositionally biased region" description="Basic and acidic residues" evidence="1">
    <location>
        <begin position="157"/>
        <end position="181"/>
    </location>
</feature>
<feature type="region of interest" description="Disordered" evidence="1">
    <location>
        <begin position="1384"/>
        <end position="1429"/>
    </location>
</feature>
<evidence type="ECO:0000256" key="1">
    <source>
        <dbReference type="SAM" id="MobiDB-lite"/>
    </source>
</evidence>
<dbReference type="GeneID" id="31003328"/>
<feature type="compositionally biased region" description="Polar residues" evidence="1">
    <location>
        <begin position="455"/>
        <end position="467"/>
    </location>
</feature>
<feature type="compositionally biased region" description="Polar residues" evidence="1">
    <location>
        <begin position="780"/>
        <end position="800"/>
    </location>
</feature>
<protein>
    <recommendedName>
        <fullName evidence="4">ATP synthase subunit f, mitochondrial</fullName>
    </recommendedName>
</protein>
<name>A0A225AYY5_TALAT</name>
<feature type="compositionally biased region" description="Polar residues" evidence="1">
    <location>
        <begin position="968"/>
        <end position="982"/>
    </location>
</feature>
<feature type="region of interest" description="Disordered" evidence="1">
    <location>
        <begin position="1157"/>
        <end position="1180"/>
    </location>
</feature>
<feature type="compositionally biased region" description="Pro residues" evidence="1">
    <location>
        <begin position="802"/>
        <end position="811"/>
    </location>
</feature>
<feature type="compositionally biased region" description="Polar residues" evidence="1">
    <location>
        <begin position="643"/>
        <end position="671"/>
    </location>
</feature>
<dbReference type="Proteomes" id="UP000214365">
    <property type="component" value="Unassembled WGS sequence"/>
</dbReference>
<feature type="region of interest" description="Disordered" evidence="1">
    <location>
        <begin position="842"/>
        <end position="928"/>
    </location>
</feature>
<feature type="compositionally biased region" description="Basic and acidic residues" evidence="1">
    <location>
        <begin position="725"/>
        <end position="749"/>
    </location>
</feature>
<feature type="compositionally biased region" description="Basic and acidic residues" evidence="1">
    <location>
        <begin position="879"/>
        <end position="898"/>
    </location>
</feature>
<sequence length="1429" mass="154910">MSYITRRALSTLIPPKVASPNAIGAAQDAARMERVVSFYAGLPRGAAPATKPSGLLERYQARYFNGKNASGMPLVHVIGTLLVVGYSMEYYFHLPLHIGMAEQTSHDVVNQTRSGGEPSSSDVPASKIDNYSAEGDVGRITKNELNSQEKPSTIEQTLRDTRTMDTNEPEKASSEGNKDLGKQGSAAVATRALELNGVASLSDGGEDAGSLGGSDTDTSRTEGRQHLRTGSVKKTTAFKPVSFAKFSVPKAPGSSTTPKLGEKPTLSATSSSASPQPSTRPRLVAKTTSGLGSSSKPVTAGFKGPSSGPDGSQVWNKNRPAQPPPTKHLTDEELKQQYGIHMTSRIQEDGNGTEAKWADIDDDEDDWAPETIEWNDGTKITLTHTENAQPPIQGMTDRGEGKEGAMPKQPPTRDSTRTFFTKPSTNVGPNATVLRLGANAERQQQQAKAAAIASRSGTDKPTLTSKSPAPVPMKSPWAALPPVDKVSPIHPPVQTGQHQNVARFPPRDQMVPDKGMSSVPTREIAADDFNRSWREGQSNVPRELFNSQSGRYEPVPDTRKGPIRSDAHMRPATVLQRPGNNDIGGPAEPSAAFQTHRSSHPESGHWGRRRASSNVSGGSGSFGRRMSIGRPDGHQKPYEGRVSQVNGVFDHSTSPSETSYSKDPMQPEQSPKQPPVIPLQSRTVNNMSYAPPNAQAGAPQLSQEEPATETGAASSEDVISMQQRIMKEKRLEARQRRLEQEQKEEAARRERIRLKLAAMGPPPDKEKEKTKTEDQPTAAGATTSSLKDPTSATSAHHTIQSPPKPPVPEPSGEPKQYGMMRVHHPESVKKLVAANERVVEKPPTVPIASRRSMSPSRDVKSDVKPAPAKSNGVLQEEALLPKDQKVETSALEDKDQRWKSNQNSLYSPWATGAKLSTNTSPSSNMWKPLSSDKILGNGTFDRNLTAFSHELSLRGPVGLAEPSPIGSMPTNIDKNGSTQSFAGTRLGSDHKSPLASLPSSDTTHPPYEPFQPIARPRPIGPPNSQHSPWQTDSRRAVQAATSAWSNFQVVAAKQEAEANNKFQRELDSMRDEPPSSLNVNFDETWRQVRVGDQAGQREVIDVVKSNKPPGPLPTLHGFDAPMDSLPFPESHSRPFGNVASRGSRFFPTITDTYRGPVVVDDGRPWSPSPPPPETYSTHPAYSGDAHRPLVNLPIPKPVVRLPPKINKQPPKPPTFASMAATPVRPTQPSMRTTSWQDRINGLFGKVTPEKKHILAVASASKEPLDVQSHIHPAAVSLPQIREVDGVDAGLVTSKEVEEEEAIFEDREAGSLPVVRVPVMAPPNAWHAALPPPARLRPKILRPMQVHSVEPYTPELPKKDVSGNWHIMVHIPGSDNVTSVAFSKKLPVSSSRPKGNSSFRTRKHTKPREPTAKYNSSHSNKRQNTSAQAA</sequence>
<comment type="caution">
    <text evidence="2">The sequence shown here is derived from an EMBL/GenBank/DDBJ whole genome shotgun (WGS) entry which is preliminary data.</text>
</comment>
<feature type="compositionally biased region" description="Polar residues" evidence="1">
    <location>
        <begin position="417"/>
        <end position="429"/>
    </location>
</feature>
<feature type="compositionally biased region" description="Polar residues" evidence="1">
    <location>
        <begin position="286"/>
        <end position="297"/>
    </location>
</feature>
<feature type="compositionally biased region" description="Low complexity" evidence="1">
    <location>
        <begin position="267"/>
        <end position="279"/>
    </location>
</feature>
<feature type="region of interest" description="Disordered" evidence="1">
    <location>
        <begin position="1208"/>
        <end position="1232"/>
    </location>
</feature>
<feature type="region of interest" description="Disordered" evidence="1">
    <location>
        <begin position="952"/>
        <end position="1004"/>
    </location>
</feature>
<gene>
    <name evidence="2" type="ORF">UA08_03573</name>
</gene>
<dbReference type="PANTHER" id="PTHR28161">
    <property type="entry name" value="ATP SYNTHASE SUBUNIT F, MITOCHONDRIAL"/>
    <property type="match status" value="1"/>
</dbReference>
<dbReference type="RefSeq" id="XP_020121050.1">
    <property type="nucleotide sequence ID" value="XM_020265889.1"/>
</dbReference>
<feature type="compositionally biased region" description="Polar residues" evidence="1">
    <location>
        <begin position="914"/>
        <end position="925"/>
    </location>
</feature>
<proteinExistence type="predicted"/>
<feature type="compositionally biased region" description="Polar residues" evidence="1">
    <location>
        <begin position="1387"/>
        <end position="1398"/>
    </location>
</feature>
<evidence type="ECO:0008006" key="4">
    <source>
        <dbReference type="Google" id="ProtNLM"/>
    </source>
</evidence>
<feature type="compositionally biased region" description="Low complexity" evidence="1">
    <location>
        <begin position="612"/>
        <end position="630"/>
    </location>
</feature>
<feature type="compositionally biased region" description="Polar residues" evidence="1">
    <location>
        <begin position="378"/>
        <end position="390"/>
    </location>
</feature>
<accession>A0A225AYY5</accession>
<feature type="compositionally biased region" description="Polar residues" evidence="1">
    <location>
        <begin position="143"/>
        <end position="156"/>
    </location>
</feature>
<dbReference type="OrthoDB" id="5416983at2759"/>